<keyword evidence="1" id="KW-0418">Kinase</keyword>
<organism evidence="1">
    <name type="scientific">Campylobacter upsaliensis</name>
    <dbReference type="NCBI Taxonomy" id="28080"/>
    <lineage>
        <taxon>Bacteria</taxon>
        <taxon>Pseudomonadati</taxon>
        <taxon>Campylobacterota</taxon>
        <taxon>Epsilonproteobacteria</taxon>
        <taxon>Campylobacterales</taxon>
        <taxon>Campylobacteraceae</taxon>
        <taxon>Campylobacter</taxon>
    </lineage>
</organism>
<dbReference type="GO" id="GO:0016301">
    <property type="term" value="F:kinase activity"/>
    <property type="evidence" value="ECO:0007669"/>
    <property type="project" value="UniProtKB-KW"/>
</dbReference>
<protein>
    <submittedName>
        <fullName evidence="1">Histidine kinase</fullName>
    </submittedName>
</protein>
<reference evidence="1" key="1">
    <citation type="submission" date="2018-05" db="EMBL/GenBank/DDBJ databases">
        <authorList>
            <consortium name="PulseNet: The National Subtyping Network for Foodborne Disease Surveillance"/>
            <person name="Tarr C.L."/>
            <person name="Trees E."/>
            <person name="Katz L.S."/>
            <person name="Carleton-Romer H.A."/>
            <person name="Stroika S."/>
            <person name="Kucerova Z."/>
            <person name="Roache K.F."/>
            <person name="Sabol A.L."/>
            <person name="Besser J."/>
            <person name="Gerner-Smidt P."/>
        </authorList>
    </citation>
    <scope>NUCLEOTIDE SEQUENCE</scope>
    <source>
        <strain evidence="1">D2813</strain>
    </source>
</reference>
<name>A0A5L4Q4Y8_CAMUP</name>
<gene>
    <name evidence="1" type="ORF">YZ54_03365</name>
</gene>
<evidence type="ECO:0000313" key="1">
    <source>
        <dbReference type="EMBL" id="EAJ7104536.1"/>
    </source>
</evidence>
<comment type="caution">
    <text evidence="1">The sequence shown here is derived from an EMBL/GenBank/DDBJ whole genome shotgun (WGS) entry which is preliminary data.</text>
</comment>
<dbReference type="EMBL" id="AACABH010000011">
    <property type="protein sequence ID" value="EAJ7104536.1"/>
    <property type="molecule type" value="Genomic_DNA"/>
</dbReference>
<keyword evidence="1" id="KW-0808">Transferase</keyword>
<dbReference type="AlphaFoldDB" id="A0A5L4Q4Y8"/>
<sequence>MGSKNLQNYRKIALKYLKIGDFNNALIYLSLAYKEKKDEHLLNLISLCEFGLEKEQEAKALLEFYLKHAKSKKMQKDFESVLTLVMFKADIKDEFEDGHALNYRDFLESVKKIGFKKSFENIIFNAKLIIDDKKDFLNFLEELCKNGYEEAALNYIEDIFPHFWDHENFIKLKKQFKGFKGENKAK</sequence>
<accession>A0A5L4Q4Y8</accession>
<proteinExistence type="predicted"/>